<dbReference type="CDD" id="cd10917">
    <property type="entry name" value="CE4_NodB_like_6s_7s"/>
    <property type="match status" value="1"/>
</dbReference>
<dbReference type="SUPFAM" id="SSF88713">
    <property type="entry name" value="Glycoside hydrolase/deacetylase"/>
    <property type="match status" value="1"/>
</dbReference>
<dbReference type="InterPro" id="IPR050248">
    <property type="entry name" value="Polysacc_deacetylase_ArnD"/>
</dbReference>
<accession>A0A0U3LH83</accession>
<dbReference type="PROSITE" id="PS51677">
    <property type="entry name" value="NODB"/>
    <property type="match status" value="1"/>
</dbReference>
<dbReference type="InterPro" id="IPR002509">
    <property type="entry name" value="NODB_dom"/>
</dbReference>
<dbReference type="PATRIC" id="fig|76731.3.peg.1380"/>
<name>A0A0U3LH83_9BURK</name>
<gene>
    <name evidence="1" type="ORF">RD2015_1351</name>
</gene>
<dbReference type="STRING" id="76731.RD2015_1351"/>
<dbReference type="GO" id="GO:0005975">
    <property type="term" value="P:carbohydrate metabolic process"/>
    <property type="evidence" value="ECO:0007669"/>
    <property type="project" value="InterPro"/>
</dbReference>
<dbReference type="KEGG" id="rdp:RD2015_1351"/>
<evidence type="ECO:0000313" key="2">
    <source>
        <dbReference type="Proteomes" id="UP000060699"/>
    </source>
</evidence>
<sequence length="326" mass="35885">MTRGAEPGAAMDAAGRATVGRSSGDPRCAPVGRSSGDLRCAPVGRLRSLPRRLLLSLLGTALLAPGLHAQPAAPTPPCDKPVYLTFDTGHMGVAPLIVDTLKRFDAKATFFLAQEPTKDGGQTLDDKWAPWWKALAEQGHDFGSHTWYHDAWVADLPDGRFRFRRAAGEQVPQIVEMSAADYCDELRQPARRFAEMTGRPMSMIFRAPAGRTSAALLAAARVCGFRHVGWAQPAGFLGDELPSDRFPNHALLEQALRRIKPGDILMAHLGIWSRQDPWAPAVLEPLMQGLKDRGMCFAPLRDHPDYAAWMRRPPESLAMVRPRRMN</sequence>
<reference evidence="1 2" key="1">
    <citation type="submission" date="2015-12" db="EMBL/GenBank/DDBJ databases">
        <title>Complete genome of Roseateles depolymerans KCTC 42856.</title>
        <authorList>
            <person name="Kim K.M."/>
        </authorList>
    </citation>
    <scope>NUCLEOTIDE SEQUENCE [LARGE SCALE GENOMIC DNA]</scope>
    <source>
        <strain evidence="1 2">KCTC 42856</strain>
    </source>
</reference>
<dbReference type="AlphaFoldDB" id="A0A0U3LH83"/>
<proteinExistence type="predicted"/>
<keyword evidence="2" id="KW-1185">Reference proteome</keyword>
<organism evidence="1 2">
    <name type="scientific">Roseateles depolymerans</name>
    <dbReference type="NCBI Taxonomy" id="76731"/>
    <lineage>
        <taxon>Bacteria</taxon>
        <taxon>Pseudomonadati</taxon>
        <taxon>Pseudomonadota</taxon>
        <taxon>Betaproteobacteria</taxon>
        <taxon>Burkholderiales</taxon>
        <taxon>Sphaerotilaceae</taxon>
        <taxon>Roseateles</taxon>
    </lineage>
</organism>
<dbReference type="Proteomes" id="UP000060699">
    <property type="component" value="Chromosome"/>
</dbReference>
<dbReference type="PANTHER" id="PTHR10587">
    <property type="entry name" value="GLYCOSYL TRANSFERASE-RELATED"/>
    <property type="match status" value="1"/>
</dbReference>
<protein>
    <submittedName>
        <fullName evidence="1">Peptidase A8</fullName>
    </submittedName>
</protein>
<dbReference type="EMBL" id="CP013729">
    <property type="protein sequence ID" value="ALV05842.1"/>
    <property type="molecule type" value="Genomic_DNA"/>
</dbReference>
<dbReference type="GO" id="GO:0016810">
    <property type="term" value="F:hydrolase activity, acting on carbon-nitrogen (but not peptide) bonds"/>
    <property type="evidence" value="ECO:0007669"/>
    <property type="project" value="InterPro"/>
</dbReference>
<evidence type="ECO:0000313" key="1">
    <source>
        <dbReference type="EMBL" id="ALV05842.1"/>
    </source>
</evidence>
<dbReference type="RefSeq" id="WP_310732378.1">
    <property type="nucleotide sequence ID" value="NZ_QUMT01000005.1"/>
</dbReference>
<dbReference type="Gene3D" id="3.20.20.370">
    <property type="entry name" value="Glycoside hydrolase/deacetylase"/>
    <property type="match status" value="1"/>
</dbReference>
<dbReference type="InterPro" id="IPR011330">
    <property type="entry name" value="Glyco_hydro/deAcase_b/a-brl"/>
</dbReference>
<dbReference type="Pfam" id="PF01522">
    <property type="entry name" value="Polysacc_deac_1"/>
    <property type="match status" value="1"/>
</dbReference>